<dbReference type="InterPro" id="IPR043312">
    <property type="entry name" value="AtBBR-like"/>
</dbReference>
<evidence type="ECO:0000259" key="1">
    <source>
        <dbReference type="Pfam" id="PF13639"/>
    </source>
</evidence>
<dbReference type="SUPFAM" id="SSF57850">
    <property type="entry name" value="RING/U-box"/>
    <property type="match status" value="1"/>
</dbReference>
<dbReference type="Proteomes" id="UP000631114">
    <property type="component" value="Unassembled WGS sequence"/>
</dbReference>
<dbReference type="InterPro" id="IPR001841">
    <property type="entry name" value="Znf_RING"/>
</dbReference>
<dbReference type="OrthoDB" id="8062037at2759"/>
<evidence type="ECO:0000313" key="2">
    <source>
        <dbReference type="EMBL" id="KAF9616166.1"/>
    </source>
</evidence>
<protein>
    <recommendedName>
        <fullName evidence="1">RING-type domain-containing protein</fullName>
    </recommendedName>
</protein>
<proteinExistence type="predicted"/>
<dbReference type="PANTHER" id="PTHR47530">
    <property type="entry name" value="E3 UBIQUITIN LIGASE BIG BROTHER-RELATED"/>
    <property type="match status" value="1"/>
</dbReference>
<dbReference type="PANTHER" id="PTHR47530:SF4">
    <property type="entry name" value="E3 UBIQUITIN LIGASE BIG BROTHER-RELATED"/>
    <property type="match status" value="1"/>
</dbReference>
<organism evidence="2 3">
    <name type="scientific">Coptis chinensis</name>
    <dbReference type="NCBI Taxonomy" id="261450"/>
    <lineage>
        <taxon>Eukaryota</taxon>
        <taxon>Viridiplantae</taxon>
        <taxon>Streptophyta</taxon>
        <taxon>Embryophyta</taxon>
        <taxon>Tracheophyta</taxon>
        <taxon>Spermatophyta</taxon>
        <taxon>Magnoliopsida</taxon>
        <taxon>Ranunculales</taxon>
        <taxon>Ranunculaceae</taxon>
        <taxon>Coptidoideae</taxon>
        <taxon>Coptis</taxon>
    </lineage>
</organism>
<feature type="domain" description="RING-type" evidence="1">
    <location>
        <begin position="83"/>
        <end position="122"/>
    </location>
</feature>
<evidence type="ECO:0000313" key="3">
    <source>
        <dbReference type="Proteomes" id="UP000631114"/>
    </source>
</evidence>
<gene>
    <name evidence="2" type="ORF">IFM89_028632</name>
</gene>
<keyword evidence="3" id="KW-1185">Reference proteome</keyword>
<sequence>MYLQLSENPLILGCIALMSESYIFLCFQDTWEEVDPCELSYEELIALGEVVGIESRGLSTDTIASLPSVMYKAQSNHDGSAKQCVICWLEYEDEDTLTVLSYKHSYHYECINNWLQINKVCVVVVSFIVSVADDQIHTGCASSYYMLI</sequence>
<accession>A0A835MA06</accession>
<dbReference type="EMBL" id="JADFTS010000003">
    <property type="protein sequence ID" value="KAF9616166.1"/>
    <property type="molecule type" value="Genomic_DNA"/>
</dbReference>
<dbReference type="InterPro" id="IPR013083">
    <property type="entry name" value="Znf_RING/FYVE/PHD"/>
</dbReference>
<dbReference type="AlphaFoldDB" id="A0A835MA06"/>
<name>A0A835MA06_9MAGN</name>
<dbReference type="Pfam" id="PF13639">
    <property type="entry name" value="zf-RING_2"/>
    <property type="match status" value="1"/>
</dbReference>
<reference evidence="2 3" key="1">
    <citation type="submission" date="2020-10" db="EMBL/GenBank/DDBJ databases">
        <title>The Coptis chinensis genome and diversification of protoberbering-type alkaloids.</title>
        <authorList>
            <person name="Wang B."/>
            <person name="Shu S."/>
            <person name="Song C."/>
            <person name="Liu Y."/>
        </authorList>
    </citation>
    <scope>NUCLEOTIDE SEQUENCE [LARGE SCALE GENOMIC DNA]</scope>
    <source>
        <strain evidence="2">HL-2020</strain>
        <tissue evidence="2">Leaf</tissue>
    </source>
</reference>
<dbReference type="Gene3D" id="3.30.40.10">
    <property type="entry name" value="Zinc/RING finger domain, C3HC4 (zinc finger)"/>
    <property type="match status" value="1"/>
</dbReference>
<comment type="caution">
    <text evidence="2">The sequence shown here is derived from an EMBL/GenBank/DDBJ whole genome shotgun (WGS) entry which is preliminary data.</text>
</comment>